<evidence type="ECO:0000256" key="2">
    <source>
        <dbReference type="SAM" id="MobiDB-lite"/>
    </source>
</evidence>
<dbReference type="EMBL" id="SPLM01000074">
    <property type="protein sequence ID" value="TMW61989.1"/>
    <property type="molecule type" value="Genomic_DNA"/>
</dbReference>
<sequence length="709" mass="78675">MIKTKPPMRPKVKSEGGGGLDGAPDKHKGATSGGAAAKKRRQVQKKKEADADGERKRPVDSVAHSFNIMRNAHEDRRYYQRAPRLLPEISGVKALNASEIQGDIKRIQSALNSFEAKMTALLPPGAANPLATGGGYLNGNKESSMSIEDAYGSFMFQKRRARPNGVITPEEVVESLPVCRRAVRITQRELAAMKRERDDLERDYMRLRCKLIWQIGEMKRIQKQQDRVMRLLSKDVVEKAKTLESSRRRTNALQDIMTELETRGSAIVRLTREKHQLETLMNKHGFALPEVDEIYIGDRVECQFGKGRVKTLDDVARLITVDLDQGGVAFVQEEHVEVLPSDISYVDAEIELKQKFFDRIGKLVQSNGIFGGSGRRRTPMDMDDSDGEDVLAVDEDSEEEEDDDDDDEEDDGEEDELNRVPDIPKAGTVLDDASSRRKTKKRKLMMPPSSASAKKKPRSNSKLFDFTACRIPTTPYDSGLLLSPLSELPDRVAAVGPGALQWMTSYLPGRMAEWEQDRYNSLQMQGEVERLRFQLQRAEAEKRDAQKHAADQLDSINQLVLQLDKLREQLAVKDAKKEKDDASSSTSPCPNCSSSSATSNPRKAAAASRGLAKANGRGGAAAAKKAEAANRRQRADSMEHDGSRHEDEGDEDGRDSKHDDSHPHDDEESDEGGESSDASKPTTRSLRPRRASGATPSANTTTGDRKPSK</sequence>
<evidence type="ECO:0000256" key="1">
    <source>
        <dbReference type="SAM" id="Coils"/>
    </source>
</evidence>
<comment type="caution">
    <text evidence="3">The sequence shown here is derived from an EMBL/GenBank/DDBJ whole genome shotgun (WGS) entry which is preliminary data.</text>
</comment>
<feature type="region of interest" description="Disordered" evidence="2">
    <location>
        <begin position="574"/>
        <end position="709"/>
    </location>
</feature>
<proteinExistence type="predicted"/>
<name>A0A8K1CEJ0_PYTOL</name>
<feature type="region of interest" description="Disordered" evidence="2">
    <location>
        <begin position="368"/>
        <end position="459"/>
    </location>
</feature>
<feature type="compositionally biased region" description="Low complexity" evidence="2">
    <location>
        <begin position="583"/>
        <end position="623"/>
    </location>
</feature>
<feature type="compositionally biased region" description="Basic and acidic residues" evidence="2">
    <location>
        <begin position="654"/>
        <end position="665"/>
    </location>
</feature>
<keyword evidence="1" id="KW-0175">Coiled coil</keyword>
<dbReference type="Proteomes" id="UP000794436">
    <property type="component" value="Unassembled WGS sequence"/>
</dbReference>
<feature type="compositionally biased region" description="Acidic residues" evidence="2">
    <location>
        <begin position="381"/>
        <end position="416"/>
    </location>
</feature>
<reference evidence="3" key="1">
    <citation type="submission" date="2019-03" db="EMBL/GenBank/DDBJ databases">
        <title>Long read genome sequence of the mycoparasitic Pythium oligandrum ATCC 38472 isolated from sugarbeet rhizosphere.</title>
        <authorList>
            <person name="Gaulin E."/>
        </authorList>
    </citation>
    <scope>NUCLEOTIDE SEQUENCE</scope>
    <source>
        <strain evidence="3">ATCC 38472_TT</strain>
    </source>
</reference>
<keyword evidence="4" id="KW-1185">Reference proteome</keyword>
<feature type="region of interest" description="Disordered" evidence="2">
    <location>
        <begin position="1"/>
        <end position="65"/>
    </location>
</feature>
<evidence type="ECO:0000313" key="3">
    <source>
        <dbReference type="EMBL" id="TMW61989.1"/>
    </source>
</evidence>
<accession>A0A8K1CEJ0</accession>
<feature type="compositionally biased region" description="Basic residues" evidence="2">
    <location>
        <begin position="1"/>
        <end position="11"/>
    </location>
</feature>
<protein>
    <submittedName>
        <fullName evidence="3">Uncharacterized protein</fullName>
    </submittedName>
</protein>
<feature type="compositionally biased region" description="Basic and acidic residues" evidence="2">
    <location>
        <begin position="624"/>
        <end position="647"/>
    </location>
</feature>
<feature type="coiled-coil region" evidence="1">
    <location>
        <begin position="183"/>
        <end position="210"/>
    </location>
</feature>
<evidence type="ECO:0000313" key="4">
    <source>
        <dbReference type="Proteomes" id="UP000794436"/>
    </source>
</evidence>
<dbReference type="AlphaFoldDB" id="A0A8K1CEJ0"/>
<feature type="compositionally biased region" description="Basic and acidic residues" evidence="2">
    <location>
        <begin position="45"/>
        <end position="59"/>
    </location>
</feature>
<dbReference type="OrthoDB" id="77053at2759"/>
<organism evidence="3 4">
    <name type="scientific">Pythium oligandrum</name>
    <name type="common">Mycoparasitic fungus</name>
    <dbReference type="NCBI Taxonomy" id="41045"/>
    <lineage>
        <taxon>Eukaryota</taxon>
        <taxon>Sar</taxon>
        <taxon>Stramenopiles</taxon>
        <taxon>Oomycota</taxon>
        <taxon>Peronosporomycetes</taxon>
        <taxon>Pythiales</taxon>
        <taxon>Pythiaceae</taxon>
        <taxon>Pythium</taxon>
    </lineage>
</organism>
<gene>
    <name evidence="3" type="ORF">Poli38472_009482</name>
</gene>